<evidence type="ECO:0000313" key="6">
    <source>
        <dbReference type="EMBL" id="ETN58297.1"/>
    </source>
</evidence>
<evidence type="ECO:0000259" key="5">
    <source>
        <dbReference type="PROSITE" id="PS50102"/>
    </source>
</evidence>
<dbReference type="SUPFAM" id="SSF54928">
    <property type="entry name" value="RNA-binding domain, RBD"/>
    <property type="match status" value="4"/>
</dbReference>
<proteinExistence type="predicted"/>
<dbReference type="EnsemblMetazoa" id="ADAC010115-RA">
    <property type="protein sequence ID" value="ADAC010115-PA"/>
    <property type="gene ID" value="ADAC010115"/>
</dbReference>
<reference evidence="7" key="4">
    <citation type="submission" date="2015-06" db="UniProtKB">
        <authorList>
            <consortium name="EnsemblMetazoa"/>
        </authorList>
    </citation>
    <scope>IDENTIFICATION</scope>
</reference>
<evidence type="ECO:0000313" key="8">
    <source>
        <dbReference type="Proteomes" id="UP000000673"/>
    </source>
</evidence>
<feature type="domain" description="RRM" evidence="5">
    <location>
        <begin position="92"/>
        <end position="170"/>
    </location>
</feature>
<dbReference type="InterPro" id="IPR000504">
    <property type="entry name" value="RRM_dom"/>
</dbReference>
<dbReference type="SMART" id="SM00360">
    <property type="entry name" value="RRM"/>
    <property type="match status" value="5"/>
</dbReference>
<evidence type="ECO:0000256" key="3">
    <source>
        <dbReference type="PROSITE-ProRule" id="PRU00176"/>
    </source>
</evidence>
<feature type="domain" description="RRM" evidence="5">
    <location>
        <begin position="893"/>
        <end position="969"/>
    </location>
</feature>
<dbReference type="Gene3D" id="3.30.70.330">
    <property type="match status" value="3"/>
</dbReference>
<accession>W5J220</accession>
<name>W5J220_ANODA</name>
<dbReference type="Pfam" id="PF00076">
    <property type="entry name" value="RRM_1"/>
    <property type="match status" value="3"/>
</dbReference>
<keyword evidence="8" id="KW-1185">Reference proteome</keyword>
<dbReference type="CDD" id="cd00590">
    <property type="entry name" value="RRM_SF"/>
    <property type="match status" value="3"/>
</dbReference>
<feature type="compositionally biased region" description="Basic and acidic residues" evidence="4">
    <location>
        <begin position="820"/>
        <end position="830"/>
    </location>
</feature>
<dbReference type="PANTHER" id="PTHR24012">
    <property type="entry name" value="RNA BINDING PROTEIN"/>
    <property type="match status" value="1"/>
</dbReference>
<dbReference type="AlphaFoldDB" id="W5J220"/>
<keyword evidence="2 3" id="KW-0694">RNA-binding</keyword>
<dbReference type="HOGENOM" id="CLU_290882_0_0_1"/>
<evidence type="ECO:0000256" key="1">
    <source>
        <dbReference type="ARBA" id="ARBA00022737"/>
    </source>
</evidence>
<dbReference type="OMA" id="CPTKIAY"/>
<gene>
    <name evidence="6" type="ORF">AND_010115</name>
</gene>
<dbReference type="InterPro" id="IPR035979">
    <property type="entry name" value="RBD_domain_sf"/>
</dbReference>
<organism evidence="6">
    <name type="scientific">Anopheles darlingi</name>
    <name type="common">Mosquito</name>
    <dbReference type="NCBI Taxonomy" id="43151"/>
    <lineage>
        <taxon>Eukaryota</taxon>
        <taxon>Metazoa</taxon>
        <taxon>Ecdysozoa</taxon>
        <taxon>Arthropoda</taxon>
        <taxon>Hexapoda</taxon>
        <taxon>Insecta</taxon>
        <taxon>Pterygota</taxon>
        <taxon>Neoptera</taxon>
        <taxon>Endopterygota</taxon>
        <taxon>Diptera</taxon>
        <taxon>Nematocera</taxon>
        <taxon>Culicoidea</taxon>
        <taxon>Culicidae</taxon>
        <taxon>Anophelinae</taxon>
        <taxon>Anopheles</taxon>
    </lineage>
</organism>
<evidence type="ECO:0000256" key="2">
    <source>
        <dbReference type="ARBA" id="ARBA00022884"/>
    </source>
</evidence>
<reference evidence="6" key="2">
    <citation type="submission" date="2010-05" db="EMBL/GenBank/DDBJ databases">
        <authorList>
            <person name="Almeida L.G."/>
            <person name="Nicolas M.F."/>
            <person name="Souza R.C."/>
            <person name="Vasconcelos A.T.R."/>
        </authorList>
    </citation>
    <scope>NUCLEOTIDE SEQUENCE</scope>
</reference>
<dbReference type="VEuPathDB" id="VectorBase:ADAC010115"/>
<reference evidence="6" key="3">
    <citation type="journal article" date="2013" name="Nucleic Acids Res.">
        <title>The genome of Anopheles darlingi, the main neotropical malaria vector.</title>
        <authorList>
            <person name="Marinotti O."/>
            <person name="Cerqueira G.C."/>
            <person name="de Almeida L.G."/>
            <person name="Ferro M.I."/>
            <person name="Loreto E.L."/>
            <person name="Zaha A."/>
            <person name="Teixeira S.M."/>
            <person name="Wespiser A.R."/>
            <person name="Almeida E Silva A."/>
            <person name="Schlindwein A.D."/>
            <person name="Pacheco A.C."/>
            <person name="Silva A.L."/>
            <person name="Graveley B.R."/>
            <person name="Walenz B.P."/>
            <person name="Lima Bde A."/>
            <person name="Ribeiro C.A."/>
            <person name="Nunes-Silva C.G."/>
            <person name="de Carvalho C.R."/>
            <person name="Soares C.M."/>
            <person name="de Menezes C.B."/>
            <person name="Matiolli C."/>
            <person name="Caffrey D."/>
            <person name="Araujo D.A."/>
            <person name="de Oliveira D.M."/>
            <person name="Golenbock D."/>
            <person name="Grisard E.C."/>
            <person name="Fantinatti-Garboggini F."/>
            <person name="de Carvalho F.M."/>
            <person name="Barcellos F.G."/>
            <person name="Prosdocimi F."/>
            <person name="May G."/>
            <person name="Azevedo Junior G.M."/>
            <person name="Guimaraes G.M."/>
            <person name="Goldman G.H."/>
            <person name="Padilha I.Q."/>
            <person name="Batista Jda S."/>
            <person name="Ferro J.A."/>
            <person name="Ribeiro J.M."/>
            <person name="Fietto J.L."/>
            <person name="Dabbas K.M."/>
            <person name="Cerdeira L."/>
            <person name="Agnez-Lima L.F."/>
            <person name="Brocchi M."/>
            <person name="de Carvalho M.O."/>
            <person name="Teixeira Mde M."/>
            <person name="Diniz Maia Mde M."/>
            <person name="Goldman M.H."/>
            <person name="Cruz Schneider M.P."/>
            <person name="Felipe M.S."/>
            <person name="Hungria M."/>
            <person name="Nicolas M.F."/>
            <person name="Pereira M."/>
            <person name="Montes M.A."/>
            <person name="Cantao M.E."/>
            <person name="Vincentz M."/>
            <person name="Rafael M.S."/>
            <person name="Silverman N."/>
            <person name="Stoco P.H."/>
            <person name="Souza R.C."/>
            <person name="Vicentini R."/>
            <person name="Gazzinelli R.T."/>
            <person name="Neves Rde O."/>
            <person name="Silva R."/>
            <person name="Astolfi-Filho S."/>
            <person name="Maciel T.E."/>
            <person name="Urmenyi T.P."/>
            <person name="Tadei W.P."/>
            <person name="Camargo E.P."/>
            <person name="de Vasconcelos A.T."/>
        </authorList>
    </citation>
    <scope>NUCLEOTIDE SEQUENCE</scope>
</reference>
<dbReference type="PROSITE" id="PS50102">
    <property type="entry name" value="RRM"/>
    <property type="match status" value="3"/>
</dbReference>
<evidence type="ECO:0000256" key="4">
    <source>
        <dbReference type="SAM" id="MobiDB-lite"/>
    </source>
</evidence>
<evidence type="ECO:0000313" key="7">
    <source>
        <dbReference type="EnsemblMetazoa" id="ADAC010115-PA"/>
    </source>
</evidence>
<dbReference type="InterPro" id="IPR012677">
    <property type="entry name" value="Nucleotide-bd_a/b_plait_sf"/>
</dbReference>
<dbReference type="STRING" id="43151.W5J220"/>
<protein>
    <recommendedName>
        <fullName evidence="5">RRM domain-containing protein</fullName>
    </recommendedName>
</protein>
<dbReference type="VEuPathDB" id="VectorBase:ADAR2_006604"/>
<keyword evidence="1" id="KW-0677">Repeat</keyword>
<sequence length="1051" mass="118573">MTGAGVSMYYVGNIPKKATDMEVASLLTDYAKMTSFEFRLATDSYCPTKIAYVGLNKTLSEEQIRELNNKKVHDKRLYFVSTQAEAYFTPERSVVLRYLNEQITEEEISSFFRDFASVLLVQKPSHSYAYVEFKNRENVNYALTMTRTMRNMEMYIVPVKRNISVFLEQLRPVPYTCLREKCAKLEIAYNGAAENETTLLIANIPRDTEENELLEFLSKFGKILDWQMQKSANCVLTNVGFVTYQLAKSARTVYLSSPLNFQGCGLDVYNHKLQYQADESKTAFILKRTSVYLTTDEIFQAFSACGKVEYIQRLDTRNYNTIVCMDSEEATVKAFKVHEIAGEPIHVRSYNAKQYNLPMPAPTDAEGEKSAKRKRKEAMLVQIIKTEDRRNAYLLDTQPNPNYSNPNEIFYRFEVQVWNYPPNSGLAKFREHFRQYGVVINLREVKQTADQWISVAYLSFDSKLEAKRVCQLNQSFMGSNRLLVLLADEMIVHLPELCVRVGNLTDEITSEDIYDRFSMVDRVKYVFRPMLEEAIVCFIDARRHEKALKVMCIGRFCVTVRPLHTIANDLAVPRNPVPGTHGALALPAYGETVPIMGGGMVPMPAVVNPMLLSGPGTPLPVPAPLPMAPRMPLQMANIGLPMQMGGGPVMVTPLMRGLMQQVEAALLKSNNFKLIPMMEQYNVVHGIICQCLQFPPFLKLNRDDKIRYLISGQNDFQHVGIFTLLTYPEQLEMLRVIEEYYAKATNCWPLTSVSTPDPASSTLKEVALTAEPDPVPVPAPAPAPTADTIPKSTADPEPAPLNPTNSPLATTNHSWVADEQNSKQEAKESGPIEVADSDDDIPPAPSPPPISSLSHCKMSKHGIFSGMEGYDELDIPFMRKKMSETERLAIRRSMITVDNIPPDMTRGDIKVLFSNAGKVRYLQVSQPDNPKESRSAIIKFQNLNQATRALEVNLTELRGLLLKVRRYKEPYTPGFPISVTCSDMRLFSEYFIYETFKTCGAVQNVWTTTIDGVKACIVDFRDKESVPIALKITYLHSGGRCRASVYRVGKS</sequence>
<dbReference type="EMBL" id="ADMH02002143">
    <property type="protein sequence ID" value="ETN58297.1"/>
    <property type="molecule type" value="Genomic_DNA"/>
</dbReference>
<dbReference type="eggNOG" id="KOG0123">
    <property type="taxonomic scope" value="Eukaryota"/>
</dbReference>
<dbReference type="Proteomes" id="UP000000673">
    <property type="component" value="Unassembled WGS sequence"/>
</dbReference>
<feature type="compositionally biased region" description="Pro residues" evidence="4">
    <location>
        <begin position="773"/>
        <end position="783"/>
    </location>
</feature>
<reference evidence="6 8" key="1">
    <citation type="journal article" date="2010" name="BMC Genomics">
        <title>Combination of measures distinguishes pre-miRNAs from other stem-loops in the genome of the newly sequenced Anopheles darlingi.</title>
        <authorList>
            <person name="Mendes N.D."/>
            <person name="Freitas A.T."/>
            <person name="Vasconcelos A.T."/>
            <person name="Sagot M.F."/>
        </authorList>
    </citation>
    <scope>NUCLEOTIDE SEQUENCE</scope>
</reference>
<feature type="domain" description="RRM" evidence="5">
    <location>
        <begin position="197"/>
        <end position="280"/>
    </location>
</feature>
<feature type="region of interest" description="Disordered" evidence="4">
    <location>
        <begin position="772"/>
        <end position="855"/>
    </location>
</feature>
<dbReference type="GO" id="GO:0003723">
    <property type="term" value="F:RNA binding"/>
    <property type="evidence" value="ECO:0007669"/>
    <property type="project" value="UniProtKB-UniRule"/>
</dbReference>
<feature type="compositionally biased region" description="Polar residues" evidence="4">
    <location>
        <begin position="802"/>
        <end position="814"/>
    </location>
</feature>